<organism evidence="1 2">
    <name type="scientific">Massilia horti</name>
    <dbReference type="NCBI Taxonomy" id="2562153"/>
    <lineage>
        <taxon>Bacteria</taxon>
        <taxon>Pseudomonadati</taxon>
        <taxon>Pseudomonadota</taxon>
        <taxon>Betaproteobacteria</taxon>
        <taxon>Burkholderiales</taxon>
        <taxon>Oxalobacteraceae</taxon>
        <taxon>Telluria group</taxon>
        <taxon>Massilia</taxon>
    </lineage>
</organism>
<protein>
    <recommendedName>
        <fullName evidence="3">BPSL0067 family protein</fullName>
    </recommendedName>
</protein>
<evidence type="ECO:0000313" key="2">
    <source>
        <dbReference type="Proteomes" id="UP000297258"/>
    </source>
</evidence>
<dbReference type="OrthoDB" id="8758209at2"/>
<gene>
    <name evidence="1" type="ORF">E4O92_05695</name>
</gene>
<accession>A0A4Y9T2B7</accession>
<evidence type="ECO:0000313" key="1">
    <source>
        <dbReference type="EMBL" id="TFW33820.1"/>
    </source>
</evidence>
<dbReference type="InterPro" id="IPR047746">
    <property type="entry name" value="Dae2/Tae2-like"/>
</dbReference>
<reference evidence="1 2" key="1">
    <citation type="submission" date="2019-03" db="EMBL/GenBank/DDBJ databases">
        <title>Draft genome of Massilia hortus sp. nov., a novel bacterial species of the Oxalobacteraceae family.</title>
        <authorList>
            <person name="Peta V."/>
            <person name="Raths R."/>
            <person name="Bucking H."/>
        </authorList>
    </citation>
    <scope>NUCLEOTIDE SEQUENCE [LARGE SCALE GENOMIC DNA]</scope>
    <source>
        <strain evidence="1 2">ONC3</strain>
    </source>
</reference>
<dbReference type="EMBL" id="SPUM01000036">
    <property type="protein sequence ID" value="TFW33820.1"/>
    <property type="molecule type" value="Genomic_DNA"/>
</dbReference>
<comment type="caution">
    <text evidence="1">The sequence shown here is derived from an EMBL/GenBank/DDBJ whole genome shotgun (WGS) entry which is preliminary data.</text>
</comment>
<keyword evidence="2" id="KW-1185">Reference proteome</keyword>
<name>A0A4Y9T2B7_9BURK</name>
<dbReference type="Proteomes" id="UP000297258">
    <property type="component" value="Unassembled WGS sequence"/>
</dbReference>
<proteinExistence type="predicted"/>
<evidence type="ECO:0008006" key="3">
    <source>
        <dbReference type="Google" id="ProtNLM"/>
    </source>
</evidence>
<dbReference type="AlphaFoldDB" id="A0A4Y9T2B7"/>
<sequence length="148" mass="16768">MPFVYRGAIHLEQKPKVDGGECVRLVQHYLSHIGHTTTWQPGENVIDVLASGRQIEQGTAIATFIDGRFPHAGYRHAAFFLWANTSCTHDPKTGRCKIMSIRMMDQWNPHPGAHYHKDKISARDVLIYGKSAAYPISDNASMFYIIER</sequence>
<dbReference type="RefSeq" id="WP_135188786.1">
    <property type="nucleotide sequence ID" value="NZ_SPUM01000036.1"/>
</dbReference>
<dbReference type="NCBIfam" id="NF033857">
    <property type="entry name" value="BPSL0067_fam"/>
    <property type="match status" value="1"/>
</dbReference>